<dbReference type="Gene3D" id="3.30.160.810">
    <property type="match status" value="1"/>
</dbReference>
<keyword evidence="2 8" id="KW-0488">Methylation</keyword>
<dbReference type="HAMAP" id="MF_01325_B">
    <property type="entry name" value="Ribosomal_uL3_B"/>
    <property type="match status" value="1"/>
</dbReference>
<comment type="PTM">
    <text evidence="8">Methylated by PrmB.</text>
</comment>
<keyword evidence="12" id="KW-1185">Reference proteome</keyword>
<dbReference type="SUPFAM" id="SSF50447">
    <property type="entry name" value="Translation proteins"/>
    <property type="match status" value="1"/>
</dbReference>
<dbReference type="InterPro" id="IPR019926">
    <property type="entry name" value="Ribosomal_uL3_CS"/>
</dbReference>
<dbReference type="GO" id="GO:0003735">
    <property type="term" value="F:structural constituent of ribosome"/>
    <property type="evidence" value="ECO:0007669"/>
    <property type="project" value="UniProtKB-UniRule"/>
</dbReference>
<accession>V9TVM0</accession>
<dbReference type="eggNOG" id="COG0087">
    <property type="taxonomic scope" value="Bacteria"/>
</dbReference>
<comment type="subunit">
    <text evidence="8 10">Part of the 50S ribosomal subunit. Forms a cluster with proteins L14 and L19.</text>
</comment>
<dbReference type="OrthoDB" id="9806135at2"/>
<dbReference type="Gene3D" id="2.40.30.10">
    <property type="entry name" value="Translation factors"/>
    <property type="match status" value="1"/>
</dbReference>
<evidence type="ECO:0000256" key="5">
    <source>
        <dbReference type="ARBA" id="ARBA00022980"/>
    </source>
</evidence>
<dbReference type="RefSeq" id="WP_025300270.1">
    <property type="nucleotide sequence ID" value="NZ_CP006745.1"/>
</dbReference>
<name>V9TVM0_9PROT</name>
<dbReference type="PROSITE" id="PS00474">
    <property type="entry name" value="RIBOSOMAL_L3"/>
    <property type="match status" value="1"/>
</dbReference>
<sequence length="224" mass="23935">MRSGLISYKLGMTRLLTKEGKHIPVTVLIIEDCRVIAQRTKEKDGYSALQLGVGCKKISSTTLPMRGHFAKAGVNPKRKLAEFRISDDALIEIGSELSVEHFIVGQKVDAIGVSIGKGFAGVMKRHNFGGLRASHGVSLSHRSHGSTGNNQDPGRVFPGKKMAGHMGNERITVQNLTIVSTSPSRGLILVQGSVPGSKGSCVLLRDSVKIGMPKNAPYPAGLKK</sequence>
<dbReference type="AlphaFoldDB" id="V9TVM0"/>
<dbReference type="GO" id="GO:0022625">
    <property type="term" value="C:cytosolic large ribosomal subunit"/>
    <property type="evidence" value="ECO:0007669"/>
    <property type="project" value="TreeGrafter"/>
</dbReference>
<keyword evidence="5 8" id="KW-0689">Ribosomal protein</keyword>
<evidence type="ECO:0000256" key="4">
    <source>
        <dbReference type="ARBA" id="ARBA00022884"/>
    </source>
</evidence>
<feature type="modified residue" description="N5-methylglutamine" evidence="8">
    <location>
        <position position="151"/>
    </location>
</feature>
<organism evidence="11 12">
    <name type="scientific">Candidatus Endolissoclinum faulkneri L5</name>
    <dbReference type="NCBI Taxonomy" id="1401328"/>
    <lineage>
        <taxon>Bacteria</taxon>
        <taxon>Pseudomonadati</taxon>
        <taxon>Pseudomonadota</taxon>
        <taxon>Alphaproteobacteria</taxon>
        <taxon>Rhodospirillales</taxon>
        <taxon>Rhodospirillaceae</taxon>
        <taxon>Candidatus Endolissoclinum</taxon>
    </lineage>
</organism>
<dbReference type="KEGG" id="efk:P856_147"/>
<dbReference type="GO" id="GO:0019843">
    <property type="term" value="F:rRNA binding"/>
    <property type="evidence" value="ECO:0007669"/>
    <property type="project" value="UniProtKB-UniRule"/>
</dbReference>
<keyword evidence="4 8" id="KW-0694">RNA-binding</keyword>
<reference evidence="11 12" key="1">
    <citation type="journal article" date="2013" name="PLoS ONE">
        <title>Bacterial endosymbiosis in a chordate host: long-term co-evolution and conservation of secondary metabolism.</title>
        <authorList>
            <person name="Kwan J.C."/>
            <person name="Schmidt E.W."/>
        </authorList>
    </citation>
    <scope>NUCLEOTIDE SEQUENCE [LARGE SCALE GENOMIC DNA]</scope>
    <source>
        <strain evidence="12">faulkneri L5</strain>
    </source>
</reference>
<proteinExistence type="inferred from homology"/>
<dbReference type="Proteomes" id="UP000018700">
    <property type="component" value="Chromosome"/>
</dbReference>
<dbReference type="Pfam" id="PF00297">
    <property type="entry name" value="Ribosomal_L3"/>
    <property type="match status" value="1"/>
</dbReference>
<evidence type="ECO:0000256" key="7">
    <source>
        <dbReference type="ARBA" id="ARBA00035243"/>
    </source>
</evidence>
<protein>
    <recommendedName>
        <fullName evidence="7 8">Large ribosomal subunit protein uL3</fullName>
    </recommendedName>
</protein>
<dbReference type="InterPro" id="IPR000597">
    <property type="entry name" value="Ribosomal_uL3"/>
</dbReference>
<evidence type="ECO:0000313" key="11">
    <source>
        <dbReference type="EMBL" id="AHC73385.1"/>
    </source>
</evidence>
<evidence type="ECO:0000256" key="6">
    <source>
        <dbReference type="ARBA" id="ARBA00023274"/>
    </source>
</evidence>
<evidence type="ECO:0000256" key="8">
    <source>
        <dbReference type="HAMAP-Rule" id="MF_01325"/>
    </source>
</evidence>
<dbReference type="PANTHER" id="PTHR11229:SF16">
    <property type="entry name" value="LARGE RIBOSOMAL SUBUNIT PROTEIN UL3C"/>
    <property type="match status" value="1"/>
</dbReference>
<dbReference type="EMBL" id="CP006745">
    <property type="protein sequence ID" value="AHC73385.1"/>
    <property type="molecule type" value="Genomic_DNA"/>
</dbReference>
<evidence type="ECO:0000256" key="9">
    <source>
        <dbReference type="RuleBase" id="RU003905"/>
    </source>
</evidence>
<dbReference type="GO" id="GO:0006412">
    <property type="term" value="P:translation"/>
    <property type="evidence" value="ECO:0007669"/>
    <property type="project" value="UniProtKB-UniRule"/>
</dbReference>
<keyword evidence="3 8" id="KW-0699">rRNA-binding</keyword>
<dbReference type="FunFam" id="2.40.30.10:FF:000004">
    <property type="entry name" value="50S ribosomal protein L3"/>
    <property type="match status" value="1"/>
</dbReference>
<evidence type="ECO:0000256" key="1">
    <source>
        <dbReference type="ARBA" id="ARBA00006540"/>
    </source>
</evidence>
<keyword evidence="6 8" id="KW-0687">Ribonucleoprotein</keyword>
<evidence type="ECO:0000256" key="2">
    <source>
        <dbReference type="ARBA" id="ARBA00022481"/>
    </source>
</evidence>
<evidence type="ECO:0000313" key="12">
    <source>
        <dbReference type="Proteomes" id="UP000018700"/>
    </source>
</evidence>
<dbReference type="PATRIC" id="fig|1401328.3.peg.139"/>
<evidence type="ECO:0000256" key="3">
    <source>
        <dbReference type="ARBA" id="ARBA00022730"/>
    </source>
</evidence>
<dbReference type="PANTHER" id="PTHR11229">
    <property type="entry name" value="50S RIBOSOMAL PROTEIN L3"/>
    <property type="match status" value="1"/>
</dbReference>
<dbReference type="STRING" id="1401328.P856_147"/>
<dbReference type="InterPro" id="IPR019927">
    <property type="entry name" value="Ribosomal_uL3_bac/org-type"/>
</dbReference>
<evidence type="ECO:0000256" key="10">
    <source>
        <dbReference type="RuleBase" id="RU003906"/>
    </source>
</evidence>
<gene>
    <name evidence="8 11" type="primary">rplC</name>
    <name evidence="11" type="ORF">P856_147</name>
</gene>
<dbReference type="NCBIfam" id="TIGR03625">
    <property type="entry name" value="L3_bact"/>
    <property type="match status" value="1"/>
</dbReference>
<comment type="similarity">
    <text evidence="1 8 9">Belongs to the universal ribosomal protein uL3 family.</text>
</comment>
<comment type="function">
    <text evidence="8 10">One of the primary rRNA binding proteins, it binds directly near the 3'-end of the 23S rRNA, where it nucleates assembly of the 50S subunit.</text>
</comment>
<dbReference type="HOGENOM" id="CLU_044142_2_0_5"/>
<dbReference type="FunFam" id="3.30.160.810:FF:000001">
    <property type="entry name" value="50S ribosomal protein L3"/>
    <property type="match status" value="1"/>
</dbReference>
<dbReference type="InterPro" id="IPR009000">
    <property type="entry name" value="Transl_B-barrel_sf"/>
</dbReference>